<reference evidence="3 4" key="1">
    <citation type="submission" date="2018-08" db="EMBL/GenBank/DDBJ databases">
        <title>Vibrio isolated from the Eastern China Marginal Seas.</title>
        <authorList>
            <person name="Li Y."/>
        </authorList>
    </citation>
    <scope>NUCLEOTIDE SEQUENCE [LARGE SCALE GENOMIC DNA]</scope>
    <source>
        <strain evidence="3 4">BEI233</strain>
    </source>
</reference>
<evidence type="ECO:0000259" key="2">
    <source>
        <dbReference type="Pfam" id="PF12146"/>
    </source>
</evidence>
<dbReference type="EMBL" id="QVMU01000001">
    <property type="protein sequence ID" value="RJX75230.1"/>
    <property type="molecule type" value="Genomic_DNA"/>
</dbReference>
<dbReference type="GO" id="GO:0052689">
    <property type="term" value="F:carboxylic ester hydrolase activity"/>
    <property type="evidence" value="ECO:0007669"/>
    <property type="project" value="TreeGrafter"/>
</dbReference>
<feature type="chain" id="PRO_5017483717" evidence="1">
    <location>
        <begin position="21"/>
        <end position="287"/>
    </location>
</feature>
<dbReference type="PANTHER" id="PTHR43265">
    <property type="entry name" value="ESTERASE ESTD"/>
    <property type="match status" value="1"/>
</dbReference>
<dbReference type="InterPro" id="IPR022742">
    <property type="entry name" value="Hydrolase_4"/>
</dbReference>
<evidence type="ECO:0000313" key="3">
    <source>
        <dbReference type="EMBL" id="RJX75230.1"/>
    </source>
</evidence>
<keyword evidence="3" id="KW-0378">Hydrolase</keyword>
<evidence type="ECO:0000313" key="4">
    <source>
        <dbReference type="Proteomes" id="UP000273252"/>
    </source>
</evidence>
<dbReference type="InterPro" id="IPR029058">
    <property type="entry name" value="AB_hydrolase_fold"/>
</dbReference>
<dbReference type="RefSeq" id="WP_120028986.1">
    <property type="nucleotide sequence ID" value="NZ_QVMU01000001.1"/>
</dbReference>
<name>A0A3A6QQN8_9VIBR</name>
<comment type="caution">
    <text evidence="3">The sequence shown here is derived from an EMBL/GenBank/DDBJ whole genome shotgun (WGS) entry which is preliminary data.</text>
</comment>
<dbReference type="AlphaFoldDB" id="A0A3A6QQN8"/>
<dbReference type="Gene3D" id="3.40.50.1820">
    <property type="entry name" value="alpha/beta hydrolase"/>
    <property type="match status" value="1"/>
</dbReference>
<dbReference type="PROSITE" id="PS51257">
    <property type="entry name" value="PROKAR_LIPOPROTEIN"/>
    <property type="match status" value="1"/>
</dbReference>
<sequence length="287" mass="31348">MKLKHVIGASLAVLSCHAIAQEQRVVIDNSIVGILETPEGMNKGPAVLILHGFMGNKNELQIANTNEGVLERAAATLAQNGIASLRIDFQGAGESSGEFKDTTFNRLIDNANVSLDWLRHNSLYKAESLGLLGWSQGGLVASHVASDNDDVKTTVLWTPVTQPYITYSKLFGAQLIDEALVSADDKVFPFTTSWGVDAELRAQFFKGILNTQSLAAISHYESPLLVIMGKKDDLVLDGSGEGWVKYHPGETKLIEFDTNHTWDVFTGSTTLDELVMPATVQWFNEKL</sequence>
<organism evidence="3 4">
    <name type="scientific">Vibrio sinensis</name>
    <dbReference type="NCBI Taxonomy" id="2302434"/>
    <lineage>
        <taxon>Bacteria</taxon>
        <taxon>Pseudomonadati</taxon>
        <taxon>Pseudomonadota</taxon>
        <taxon>Gammaproteobacteria</taxon>
        <taxon>Vibrionales</taxon>
        <taxon>Vibrionaceae</taxon>
        <taxon>Vibrio</taxon>
    </lineage>
</organism>
<proteinExistence type="predicted"/>
<feature type="domain" description="Serine aminopeptidase S33" evidence="2">
    <location>
        <begin position="68"/>
        <end position="166"/>
    </location>
</feature>
<dbReference type="PANTHER" id="PTHR43265:SF1">
    <property type="entry name" value="ESTERASE ESTD"/>
    <property type="match status" value="1"/>
</dbReference>
<gene>
    <name evidence="3" type="ORF">DZ860_00655</name>
</gene>
<dbReference type="OrthoDB" id="504769at2"/>
<keyword evidence="1" id="KW-0732">Signal</keyword>
<accession>A0A3A6QQN8</accession>
<protein>
    <submittedName>
        <fullName evidence="3">Alpha/beta fold hydrolase</fullName>
    </submittedName>
</protein>
<dbReference type="SUPFAM" id="SSF53474">
    <property type="entry name" value="alpha/beta-Hydrolases"/>
    <property type="match status" value="1"/>
</dbReference>
<feature type="signal peptide" evidence="1">
    <location>
        <begin position="1"/>
        <end position="20"/>
    </location>
</feature>
<keyword evidence="4" id="KW-1185">Reference proteome</keyword>
<dbReference type="Proteomes" id="UP000273252">
    <property type="component" value="Unassembled WGS sequence"/>
</dbReference>
<dbReference type="InterPro" id="IPR053145">
    <property type="entry name" value="AB_hydrolase_Est10"/>
</dbReference>
<evidence type="ECO:0000256" key="1">
    <source>
        <dbReference type="SAM" id="SignalP"/>
    </source>
</evidence>
<dbReference type="Pfam" id="PF12146">
    <property type="entry name" value="Hydrolase_4"/>
    <property type="match status" value="1"/>
</dbReference>